<accession>A0A917IUS3</accession>
<evidence type="ECO:0000256" key="9">
    <source>
        <dbReference type="ARBA" id="ARBA00022989"/>
    </source>
</evidence>
<organism evidence="15 16">
    <name type="scientific">Filimonas zeae</name>
    <dbReference type="NCBI Taxonomy" id="1737353"/>
    <lineage>
        <taxon>Bacteria</taxon>
        <taxon>Pseudomonadati</taxon>
        <taxon>Bacteroidota</taxon>
        <taxon>Chitinophagia</taxon>
        <taxon>Chitinophagales</taxon>
        <taxon>Chitinophagaceae</taxon>
        <taxon>Filimonas</taxon>
    </lineage>
</organism>
<evidence type="ECO:0000256" key="4">
    <source>
        <dbReference type="ARBA" id="ARBA00022679"/>
    </source>
</evidence>
<dbReference type="PANTHER" id="PTHR46025:SF3">
    <property type="entry name" value="XYLOSYLTRANSFERASE OXT"/>
    <property type="match status" value="1"/>
</dbReference>
<evidence type="ECO:0000256" key="5">
    <source>
        <dbReference type="ARBA" id="ARBA00022692"/>
    </source>
</evidence>
<keyword evidence="9" id="KW-1133">Transmembrane helix</keyword>
<dbReference type="GO" id="GO:0016020">
    <property type="term" value="C:membrane"/>
    <property type="evidence" value="ECO:0007669"/>
    <property type="project" value="InterPro"/>
</dbReference>
<evidence type="ECO:0000256" key="3">
    <source>
        <dbReference type="ARBA" id="ARBA00022676"/>
    </source>
</evidence>
<dbReference type="InterPro" id="IPR007877">
    <property type="entry name" value="DUF707"/>
</dbReference>
<name>A0A917IUS3_9BACT</name>
<keyword evidence="6" id="KW-0479">Metal-binding</keyword>
<dbReference type="RefSeq" id="WP_188951685.1">
    <property type="nucleotide sequence ID" value="NZ_JAVDQE010000002.1"/>
</dbReference>
<evidence type="ECO:0000256" key="14">
    <source>
        <dbReference type="ARBA" id="ARBA00042865"/>
    </source>
</evidence>
<dbReference type="InterPro" id="IPR043538">
    <property type="entry name" value="XYLT"/>
</dbReference>
<keyword evidence="3" id="KW-0328">Glycosyltransferase</keyword>
<evidence type="ECO:0000256" key="6">
    <source>
        <dbReference type="ARBA" id="ARBA00022723"/>
    </source>
</evidence>
<dbReference type="Pfam" id="PF05212">
    <property type="entry name" value="DUF707"/>
    <property type="match status" value="1"/>
</dbReference>
<evidence type="ECO:0000256" key="1">
    <source>
        <dbReference type="ARBA" id="ARBA00004323"/>
    </source>
</evidence>
<evidence type="ECO:0000256" key="7">
    <source>
        <dbReference type="ARBA" id="ARBA00022824"/>
    </source>
</evidence>
<dbReference type="Proteomes" id="UP000627292">
    <property type="component" value="Unassembled WGS sequence"/>
</dbReference>
<comment type="caution">
    <text evidence="15">The sequence shown here is derived from an EMBL/GenBank/DDBJ whole genome shotgun (WGS) entry which is preliminary data.</text>
</comment>
<evidence type="ECO:0000256" key="10">
    <source>
        <dbReference type="ARBA" id="ARBA00023034"/>
    </source>
</evidence>
<reference evidence="15" key="1">
    <citation type="journal article" date="2014" name="Int. J. Syst. Evol. Microbiol.">
        <title>Complete genome sequence of Corynebacterium casei LMG S-19264T (=DSM 44701T), isolated from a smear-ripened cheese.</title>
        <authorList>
            <consortium name="US DOE Joint Genome Institute (JGI-PGF)"/>
            <person name="Walter F."/>
            <person name="Albersmeier A."/>
            <person name="Kalinowski J."/>
            <person name="Ruckert C."/>
        </authorList>
    </citation>
    <scope>NUCLEOTIDE SEQUENCE</scope>
    <source>
        <strain evidence="15">CGMCC 1.15290</strain>
    </source>
</reference>
<keyword evidence="13" id="KW-0325">Glycoprotein</keyword>
<keyword evidence="4" id="KW-0808">Transferase</keyword>
<protein>
    <recommendedName>
        <fullName evidence="14">Peptide O-xylosyltransferase</fullName>
    </recommendedName>
</protein>
<dbReference type="Pfam" id="PF02485">
    <property type="entry name" value="Branch"/>
    <property type="match status" value="1"/>
</dbReference>
<comment type="subcellular location">
    <subcellularLocation>
        <location evidence="2">Endoplasmic reticulum membrane</location>
        <topology evidence="2">Single-pass type II membrane protein</topology>
    </subcellularLocation>
    <subcellularLocation>
        <location evidence="1">Golgi apparatus membrane</location>
        <topology evidence="1">Single-pass type II membrane protein</topology>
    </subcellularLocation>
</comment>
<keyword evidence="12" id="KW-1015">Disulfide bond</keyword>
<evidence type="ECO:0000256" key="11">
    <source>
        <dbReference type="ARBA" id="ARBA00023136"/>
    </source>
</evidence>
<evidence type="ECO:0000256" key="2">
    <source>
        <dbReference type="ARBA" id="ARBA00004648"/>
    </source>
</evidence>
<keyword evidence="10" id="KW-0333">Golgi apparatus</keyword>
<evidence type="ECO:0000256" key="12">
    <source>
        <dbReference type="ARBA" id="ARBA00023157"/>
    </source>
</evidence>
<keyword evidence="11" id="KW-0472">Membrane</keyword>
<reference evidence="15" key="2">
    <citation type="submission" date="2020-09" db="EMBL/GenBank/DDBJ databases">
        <authorList>
            <person name="Sun Q."/>
            <person name="Zhou Y."/>
        </authorList>
    </citation>
    <scope>NUCLEOTIDE SEQUENCE</scope>
    <source>
        <strain evidence="15">CGMCC 1.15290</strain>
    </source>
</reference>
<dbReference type="AlphaFoldDB" id="A0A917IUS3"/>
<evidence type="ECO:0000256" key="13">
    <source>
        <dbReference type="ARBA" id="ARBA00023180"/>
    </source>
</evidence>
<dbReference type="GO" id="GO:0050650">
    <property type="term" value="P:chondroitin sulfate proteoglycan biosynthetic process"/>
    <property type="evidence" value="ECO:0007669"/>
    <property type="project" value="TreeGrafter"/>
</dbReference>
<keyword evidence="7" id="KW-0256">Endoplasmic reticulum</keyword>
<gene>
    <name evidence="15" type="ORF">GCM10011379_17880</name>
</gene>
<dbReference type="GO" id="GO:0030158">
    <property type="term" value="F:protein xylosyltransferase activity"/>
    <property type="evidence" value="ECO:0007669"/>
    <property type="project" value="InterPro"/>
</dbReference>
<dbReference type="PANTHER" id="PTHR46025">
    <property type="entry name" value="XYLOSYLTRANSFERASE OXT"/>
    <property type="match status" value="1"/>
</dbReference>
<proteinExistence type="predicted"/>
<dbReference type="GO" id="GO:0015012">
    <property type="term" value="P:heparan sulfate proteoglycan biosynthetic process"/>
    <property type="evidence" value="ECO:0007669"/>
    <property type="project" value="TreeGrafter"/>
</dbReference>
<keyword evidence="5" id="KW-0812">Transmembrane</keyword>
<evidence type="ECO:0000256" key="8">
    <source>
        <dbReference type="ARBA" id="ARBA00022968"/>
    </source>
</evidence>
<sequence length="763" mass="88355">MHITYLILAHKHPTQLLRMVNALQHTAASFAIHIDSRTDITPFTRIFCNTPLPVYFVNQRHATSWGSFEMVAASLSGMEFILETIPQTTRIILLSGDDYPIKKPQFIYHYLKNNEQAIYISHFELPHKKWDRGGCIRFPNFERINAVMKIYCGSQWWSFPAPVARFILQLVQEQPAFVNYFKTVVIPDESFFQTLLLNSDEIFITGHIVNHNLKLIKWDKPYLHPRTFHPRHFNLIKRSKALFARKFNTEHVSETTDLIDAHILNAPRHLPQSAPHKQYAPQPPNQVILFLTNKNDAATLKAYQEIQSNTLHKTVLLYHQSTPDIPENIQQETPFAFSDAILSRLNYTPISPQLLPGSIHFPVLQYYLANPGYQYYWLVEDDVRYGDTWDNFFRFFIQRKQAADFMASHITTYRQEPGWHWWPTLQHTNADNIPLANRLKSFNPIFRISGRALAFLHQALQAGWQGHHEVLLPSLLHKAGFEINDFGGNGAFVPAGCSNRFYAASYHTAAGKTLSSMRFRPCIETEEMTKPLLYHPVKTRSGASATKSNCIIAAVGSNSLHRNWINNNPAYDLHLIVYDDSYQQHTGDTAFLHASKGYKFQLIHEYLTQNKELLNRYRYFYMPDDDILISPAEIEKLFSYMEQYTLAIAQPAIARLHWSYQHTVKQANSRLRYTNFVEIMQPCFSAEALQRVLPTFIQSRTGWGIDFRWAALLDSPRTTMAIIDDIHSIHTRAVQTSNHDELNQYLEMHGLSRDIYVSESLHS</sequence>
<dbReference type="InterPro" id="IPR003406">
    <property type="entry name" value="Glyco_trans_14"/>
</dbReference>
<dbReference type="GO" id="GO:0046872">
    <property type="term" value="F:metal ion binding"/>
    <property type="evidence" value="ECO:0007669"/>
    <property type="project" value="UniProtKB-KW"/>
</dbReference>
<evidence type="ECO:0000313" key="16">
    <source>
        <dbReference type="Proteomes" id="UP000627292"/>
    </source>
</evidence>
<keyword evidence="16" id="KW-1185">Reference proteome</keyword>
<keyword evidence="8" id="KW-0735">Signal-anchor</keyword>
<evidence type="ECO:0000313" key="15">
    <source>
        <dbReference type="EMBL" id="GGH65102.1"/>
    </source>
</evidence>
<dbReference type="EMBL" id="BMIB01000002">
    <property type="protein sequence ID" value="GGH65102.1"/>
    <property type="molecule type" value="Genomic_DNA"/>
</dbReference>